<dbReference type="AlphaFoldDB" id="A0A150GES8"/>
<feature type="region of interest" description="Disordered" evidence="1">
    <location>
        <begin position="1"/>
        <end position="149"/>
    </location>
</feature>
<dbReference type="PRINTS" id="PR00929">
    <property type="entry name" value="ATHOOK"/>
</dbReference>
<feature type="compositionally biased region" description="Polar residues" evidence="1">
    <location>
        <begin position="91"/>
        <end position="112"/>
    </location>
</feature>
<organism evidence="2 3">
    <name type="scientific">Gonium pectorale</name>
    <name type="common">Green alga</name>
    <dbReference type="NCBI Taxonomy" id="33097"/>
    <lineage>
        <taxon>Eukaryota</taxon>
        <taxon>Viridiplantae</taxon>
        <taxon>Chlorophyta</taxon>
        <taxon>core chlorophytes</taxon>
        <taxon>Chlorophyceae</taxon>
        <taxon>CS clade</taxon>
        <taxon>Chlamydomonadales</taxon>
        <taxon>Volvocaceae</taxon>
        <taxon>Gonium</taxon>
    </lineage>
</organism>
<accession>A0A150GES8</accession>
<feature type="region of interest" description="Disordered" evidence="1">
    <location>
        <begin position="172"/>
        <end position="458"/>
    </location>
</feature>
<feature type="compositionally biased region" description="Low complexity" evidence="1">
    <location>
        <begin position="427"/>
        <end position="442"/>
    </location>
</feature>
<comment type="caution">
    <text evidence="2">The sequence shown here is derived from an EMBL/GenBank/DDBJ whole genome shotgun (WGS) entry which is preliminary data.</text>
</comment>
<dbReference type="GO" id="GO:0003677">
    <property type="term" value="F:DNA binding"/>
    <property type="evidence" value="ECO:0007669"/>
    <property type="project" value="InterPro"/>
</dbReference>
<evidence type="ECO:0000313" key="3">
    <source>
        <dbReference type="Proteomes" id="UP000075714"/>
    </source>
</evidence>
<feature type="compositionally biased region" description="Basic residues" evidence="1">
    <location>
        <begin position="410"/>
        <end position="419"/>
    </location>
</feature>
<keyword evidence="3" id="KW-1185">Reference proteome</keyword>
<dbReference type="Proteomes" id="UP000075714">
    <property type="component" value="Unassembled WGS sequence"/>
</dbReference>
<feature type="compositionally biased region" description="Polar residues" evidence="1">
    <location>
        <begin position="306"/>
        <end position="315"/>
    </location>
</feature>
<protein>
    <submittedName>
        <fullName evidence="2">Uncharacterized protein</fullName>
    </submittedName>
</protein>
<reference evidence="3" key="1">
    <citation type="journal article" date="2016" name="Nat. Commun.">
        <title>The Gonium pectorale genome demonstrates co-option of cell cycle regulation during the evolution of multicellularity.</title>
        <authorList>
            <person name="Hanschen E.R."/>
            <person name="Marriage T.N."/>
            <person name="Ferris P.J."/>
            <person name="Hamaji T."/>
            <person name="Toyoda A."/>
            <person name="Fujiyama A."/>
            <person name="Neme R."/>
            <person name="Noguchi H."/>
            <person name="Minakuchi Y."/>
            <person name="Suzuki M."/>
            <person name="Kawai-Toyooka H."/>
            <person name="Smith D.R."/>
            <person name="Sparks H."/>
            <person name="Anderson J."/>
            <person name="Bakaric R."/>
            <person name="Luria V."/>
            <person name="Karger A."/>
            <person name="Kirschner M.W."/>
            <person name="Durand P.M."/>
            <person name="Michod R.E."/>
            <person name="Nozaki H."/>
            <person name="Olson B.J."/>
        </authorList>
    </citation>
    <scope>NUCLEOTIDE SEQUENCE [LARGE SCALE GENOMIC DNA]</scope>
    <source>
        <strain evidence="3">NIES-2863</strain>
    </source>
</reference>
<feature type="compositionally biased region" description="Basic and acidic residues" evidence="1">
    <location>
        <begin position="189"/>
        <end position="198"/>
    </location>
</feature>
<name>A0A150GES8_GONPE</name>
<feature type="compositionally biased region" description="Basic residues" evidence="1">
    <location>
        <begin position="32"/>
        <end position="43"/>
    </location>
</feature>
<feature type="compositionally biased region" description="Low complexity" evidence="1">
    <location>
        <begin position="282"/>
        <end position="295"/>
    </location>
</feature>
<proteinExistence type="predicted"/>
<gene>
    <name evidence="2" type="ORF">GPECTOR_28g749</name>
</gene>
<feature type="compositionally biased region" description="Basic and acidic residues" evidence="1">
    <location>
        <begin position="44"/>
        <end position="53"/>
    </location>
</feature>
<feature type="compositionally biased region" description="Low complexity" evidence="1">
    <location>
        <begin position="119"/>
        <end position="136"/>
    </location>
</feature>
<feature type="compositionally biased region" description="Basic residues" evidence="1">
    <location>
        <begin position="207"/>
        <end position="217"/>
    </location>
</feature>
<dbReference type="STRING" id="33097.A0A150GES8"/>
<dbReference type="EMBL" id="LSYV01000029">
    <property type="protein sequence ID" value="KXZ48342.1"/>
    <property type="molecule type" value="Genomic_DNA"/>
</dbReference>
<feature type="compositionally biased region" description="Basic and acidic residues" evidence="1">
    <location>
        <begin position="61"/>
        <end position="71"/>
    </location>
</feature>
<feature type="compositionally biased region" description="Basic residues" evidence="1">
    <location>
        <begin position="266"/>
        <end position="276"/>
    </location>
</feature>
<dbReference type="InterPro" id="IPR017956">
    <property type="entry name" value="AT_hook_DNA-bd_motif"/>
</dbReference>
<evidence type="ECO:0000256" key="1">
    <source>
        <dbReference type="SAM" id="MobiDB-lite"/>
    </source>
</evidence>
<feature type="compositionally biased region" description="Basic residues" evidence="1">
    <location>
        <begin position="320"/>
        <end position="329"/>
    </location>
</feature>
<evidence type="ECO:0000313" key="2">
    <source>
        <dbReference type="EMBL" id="KXZ48342.1"/>
    </source>
</evidence>
<sequence length="458" mass="47173">MPATSAEQPRRKPGRPPKKLKLEAVATATPQVKRKPGRPPKRPKAADEDREPKQVVADVRPPVKDGGEGKRKPGRPPKKLQLAEAAAKPVKTNSTVAGQQSPAVSTGRTGSRGSHAGAEEATAAQAAPAAAPTAEQPQRKPGRPPKYKTAVIAVAQANHTLGRPPKFKTAVIAVAQAKRKPGRPPKKPKTAEEAEQKQEAAAAPTQLKRKPGRKRKSQAMEAEAEGGGEAAAEPPVKMRGQPKLGAAADGEEAPGLSGTGDGVPKSGKKRGRPAKRQKTEEGGAAASADGGAAPAPKRRGRPPKQASASAKSGQLDSPKRPRGRPRKHPLPATEPAGEPSGAKALDVPDGDVAPHASPEPKAEAGVVLEAAAQRAPPEGGDTQAPKRRGRPPKQVSADTATSGQADGPKRPRGRPRKHPLPATLLTGEAAAVPVLAAGAEAPATKRRGRPPKQASPRQ</sequence>
<feature type="compositionally biased region" description="Basic residues" evidence="1">
    <location>
        <begin position="177"/>
        <end position="188"/>
    </location>
</feature>
<dbReference type="SMART" id="SM00384">
    <property type="entry name" value="AT_hook"/>
    <property type="match status" value="13"/>
</dbReference>